<sequence length="288" mass="31021">MIIAVIIMSRLLGAKVISMSDTHISTSRGLRAAAKRTVMRLIDRFTPAGSRQSQYLRDQGILPDRIFVARMTVDVSAATAFLSQERLRRRREVREALGVAEDAPVFLYVGRLEPVKGPDLLLAAFNREEVSKSARLIVVGDGTMRGKIEAAARADPRIVSRGRLEGPALWAQFASADVLVVPSRSESWGLVVNEALVAGLTVIVADCAGCIGDLIQDEVNGLIFPTHSVEALGSALARLSHGPALRTFLKGNAAATIADWTTEAWAGNILAAWRDSLSDRQPGLQDAT</sequence>
<feature type="domain" description="Glycosyl transferase family 1" evidence="1">
    <location>
        <begin position="90"/>
        <end position="253"/>
    </location>
</feature>
<proteinExistence type="predicted"/>
<dbReference type="EMBL" id="JACVVX010000001">
    <property type="protein sequence ID" value="MBD0413479.1"/>
    <property type="molecule type" value="Genomic_DNA"/>
</dbReference>
<dbReference type="PANTHER" id="PTHR45947:SF3">
    <property type="entry name" value="SULFOQUINOVOSYL TRANSFERASE SQD2"/>
    <property type="match status" value="1"/>
</dbReference>
<accession>A0A8J6PEL6</accession>
<dbReference type="AlphaFoldDB" id="A0A8J6PEL6"/>
<protein>
    <submittedName>
        <fullName evidence="2">Glycosyltransferase family 4 protein</fullName>
    </submittedName>
</protein>
<dbReference type="SUPFAM" id="SSF53756">
    <property type="entry name" value="UDP-Glycosyltransferase/glycogen phosphorylase"/>
    <property type="match status" value="1"/>
</dbReference>
<dbReference type="InterPro" id="IPR050194">
    <property type="entry name" value="Glycosyltransferase_grp1"/>
</dbReference>
<comment type="caution">
    <text evidence="2">The sequence shown here is derived from an EMBL/GenBank/DDBJ whole genome shotgun (WGS) entry which is preliminary data.</text>
</comment>
<dbReference type="CDD" id="cd03801">
    <property type="entry name" value="GT4_PimA-like"/>
    <property type="match status" value="1"/>
</dbReference>
<dbReference type="PANTHER" id="PTHR45947">
    <property type="entry name" value="SULFOQUINOVOSYL TRANSFERASE SQD2"/>
    <property type="match status" value="1"/>
</dbReference>
<dbReference type="RefSeq" id="WP_188162912.1">
    <property type="nucleotide sequence ID" value="NZ_JACVVX010000001.1"/>
</dbReference>
<name>A0A8J6PEL6_9HYPH</name>
<evidence type="ECO:0000313" key="2">
    <source>
        <dbReference type="EMBL" id="MBD0413479.1"/>
    </source>
</evidence>
<evidence type="ECO:0000259" key="1">
    <source>
        <dbReference type="Pfam" id="PF00534"/>
    </source>
</evidence>
<dbReference type="Gene3D" id="3.40.50.2000">
    <property type="entry name" value="Glycogen Phosphorylase B"/>
    <property type="match status" value="1"/>
</dbReference>
<dbReference type="Proteomes" id="UP000643405">
    <property type="component" value="Unassembled WGS sequence"/>
</dbReference>
<reference evidence="2" key="1">
    <citation type="submission" date="2020-09" db="EMBL/GenBank/DDBJ databases">
        <title>Genome seq and assembly of Tianweitania sp.</title>
        <authorList>
            <person name="Chhetri G."/>
        </authorList>
    </citation>
    <scope>NUCLEOTIDE SEQUENCE</scope>
    <source>
        <strain evidence="2">Rool2</strain>
    </source>
</reference>
<organism evidence="2 3">
    <name type="scientific">Oryzicola mucosus</name>
    <dbReference type="NCBI Taxonomy" id="2767425"/>
    <lineage>
        <taxon>Bacteria</taxon>
        <taxon>Pseudomonadati</taxon>
        <taxon>Pseudomonadota</taxon>
        <taxon>Alphaproteobacteria</taxon>
        <taxon>Hyphomicrobiales</taxon>
        <taxon>Phyllobacteriaceae</taxon>
        <taxon>Oryzicola</taxon>
    </lineage>
</organism>
<evidence type="ECO:0000313" key="3">
    <source>
        <dbReference type="Proteomes" id="UP000643405"/>
    </source>
</evidence>
<dbReference type="GO" id="GO:0016758">
    <property type="term" value="F:hexosyltransferase activity"/>
    <property type="evidence" value="ECO:0007669"/>
    <property type="project" value="TreeGrafter"/>
</dbReference>
<dbReference type="InterPro" id="IPR001296">
    <property type="entry name" value="Glyco_trans_1"/>
</dbReference>
<dbReference type="Pfam" id="PF00534">
    <property type="entry name" value="Glycos_transf_1"/>
    <property type="match status" value="1"/>
</dbReference>
<gene>
    <name evidence="2" type="ORF">ICI42_02260</name>
</gene>
<keyword evidence="3" id="KW-1185">Reference proteome</keyword>